<evidence type="ECO:0000259" key="2">
    <source>
        <dbReference type="Pfam" id="PF14501"/>
    </source>
</evidence>
<evidence type="ECO:0000313" key="3">
    <source>
        <dbReference type="EMBL" id="WYK00601.1"/>
    </source>
</evidence>
<feature type="transmembrane region" description="Helical" evidence="1">
    <location>
        <begin position="186"/>
        <end position="208"/>
    </location>
</feature>
<feature type="transmembrane region" description="Helical" evidence="1">
    <location>
        <begin position="80"/>
        <end position="105"/>
    </location>
</feature>
<dbReference type="PANTHER" id="PTHR40448">
    <property type="entry name" value="TWO-COMPONENT SENSOR HISTIDINE KINASE"/>
    <property type="match status" value="1"/>
</dbReference>
<dbReference type="EMBL" id="CP147244">
    <property type="protein sequence ID" value="WYK00601.1"/>
    <property type="molecule type" value="Genomic_DNA"/>
</dbReference>
<feature type="transmembrane region" description="Helical" evidence="1">
    <location>
        <begin position="158"/>
        <end position="180"/>
    </location>
</feature>
<dbReference type="SUPFAM" id="SSF55874">
    <property type="entry name" value="ATPase domain of HSP90 chaperone/DNA topoisomerase II/histidine kinase"/>
    <property type="match status" value="1"/>
</dbReference>
<dbReference type="RefSeq" id="WP_339099102.1">
    <property type="nucleotide sequence ID" value="NZ_CP147244.1"/>
</dbReference>
<dbReference type="Proteomes" id="UP000194948">
    <property type="component" value="Chromosome"/>
</dbReference>
<name>A0AAQ3WAP3_9ENTE</name>
<organism evidence="3 4">
    <name type="scientific">Candidatus Enterococcus palustris</name>
    <dbReference type="NCBI Taxonomy" id="1834189"/>
    <lineage>
        <taxon>Bacteria</taxon>
        <taxon>Bacillati</taxon>
        <taxon>Bacillota</taxon>
        <taxon>Bacilli</taxon>
        <taxon>Lactobacillales</taxon>
        <taxon>Enterococcaceae</taxon>
        <taxon>Enterococcus</taxon>
    </lineage>
</organism>
<reference evidence="3 4" key="2">
    <citation type="submission" date="2024-03" db="EMBL/GenBank/DDBJ databases">
        <title>The Genome Sequence of Enterococcus sp. DIV0205d.</title>
        <authorList>
            <consortium name="The Broad Institute Genomics Platform"/>
            <consortium name="The Broad Institute Microbial Omics Core"/>
            <consortium name="The Broad Institute Genomic Center for Infectious Diseases"/>
            <person name="Earl A."/>
            <person name="Manson A."/>
            <person name="Gilmore M."/>
            <person name="Schwartman J."/>
            <person name="Shea T."/>
            <person name="Abouelleil A."/>
            <person name="Cao P."/>
            <person name="Chapman S."/>
            <person name="Cusick C."/>
            <person name="Young S."/>
            <person name="Neafsey D."/>
            <person name="Nusbaum C."/>
            <person name="Birren B."/>
        </authorList>
    </citation>
    <scope>NUCLEOTIDE SEQUENCE [LARGE SCALE GENOMIC DNA]</scope>
    <source>
        <strain evidence="3 4">7F3_DIV0205</strain>
    </source>
</reference>
<feature type="transmembrane region" description="Helical" evidence="1">
    <location>
        <begin position="6"/>
        <end position="24"/>
    </location>
</feature>
<protein>
    <recommendedName>
        <fullName evidence="2">Sensor histidine kinase NatK-like C-terminal domain-containing protein</fullName>
    </recommendedName>
</protein>
<proteinExistence type="predicted"/>
<evidence type="ECO:0000256" key="1">
    <source>
        <dbReference type="SAM" id="Phobius"/>
    </source>
</evidence>
<sequence>MDAVIDITVVLDFILLFYFGQIFFTPVNKKMRLIVLAMVVISSIFLHETFGTAPIVIYADLILCILFLVLTFYERPLILIMYAVIFYLMLGIYNFTLVIITNIFLGYDYKFMVSFSVAKILFIVLSKSLLIAIFYIFKTSIRDGLFFHLTRNYKIMNIILVQTLIMIMTLLYGSTVQYAFTHATVYSILICFFIVCIIIIIFSIFKLISKKNVENNRLEFISNVNEMNNDYFREVEKNQEIIKHMKHDMKNVYLHILYLIEEQDYIKIKDTLNKQIGLLNNTMTVIDTNNKIINLVLNHYISKYPTVKFNLNISIDKNKYIDDLDLINILCNSLNNSVEACEKLTKEKREINLFINLISENLILRISNPFKNVNIIKGKIKTTKKEPVNHGYGLLTISSVVNKYNGEIDIDTTNNVFTILVCIPISEEESHNVT</sequence>
<gene>
    <name evidence="3" type="ORF">A5821_001699</name>
</gene>
<keyword evidence="1" id="KW-1133">Transmembrane helix</keyword>
<keyword evidence="1" id="KW-0472">Membrane</keyword>
<dbReference type="InterPro" id="IPR036890">
    <property type="entry name" value="HATPase_C_sf"/>
</dbReference>
<feature type="transmembrane region" description="Helical" evidence="1">
    <location>
        <begin position="53"/>
        <end position="73"/>
    </location>
</feature>
<accession>A0AAQ3WAP3</accession>
<keyword evidence="1" id="KW-0812">Transmembrane</keyword>
<evidence type="ECO:0000313" key="4">
    <source>
        <dbReference type="Proteomes" id="UP000194948"/>
    </source>
</evidence>
<reference evidence="4" key="1">
    <citation type="submission" date="2017-05" db="EMBL/GenBank/DDBJ databases">
        <title>The Genome Sequence of EEnterococcus faecalis 9F2_4866.</title>
        <authorList>
            <consortium name="The Broad Institute Genomics Platform"/>
            <consortium name="The Broad Institute Genomic Center for Infectious Diseases"/>
            <person name="Earl A."/>
            <person name="Manson A."/>
            <person name="Schwartman J."/>
            <person name="Gilmore M."/>
            <person name="Abouelleil A."/>
            <person name="Cao P."/>
            <person name="Chapman S."/>
            <person name="Cusick C."/>
            <person name="Shea T."/>
            <person name="Young S."/>
            <person name="Neafsey D."/>
            <person name="Nusbaum C."/>
            <person name="Birren B."/>
        </authorList>
    </citation>
    <scope>NUCLEOTIDE SEQUENCE [LARGE SCALE GENOMIC DNA]</scope>
    <source>
        <strain evidence="4">7F3_DIV0205</strain>
    </source>
</reference>
<dbReference type="InterPro" id="IPR032834">
    <property type="entry name" value="NatK-like_C"/>
</dbReference>
<keyword evidence="4" id="KW-1185">Reference proteome</keyword>
<dbReference type="AlphaFoldDB" id="A0AAQ3WAP3"/>
<feature type="domain" description="Sensor histidine kinase NatK-like C-terminal" evidence="2">
    <location>
        <begin position="324"/>
        <end position="424"/>
    </location>
</feature>
<feature type="transmembrane region" description="Helical" evidence="1">
    <location>
        <begin position="111"/>
        <end position="137"/>
    </location>
</feature>
<feature type="transmembrane region" description="Helical" evidence="1">
    <location>
        <begin position="31"/>
        <end position="47"/>
    </location>
</feature>
<dbReference type="GO" id="GO:0042802">
    <property type="term" value="F:identical protein binding"/>
    <property type="evidence" value="ECO:0007669"/>
    <property type="project" value="TreeGrafter"/>
</dbReference>
<dbReference type="Pfam" id="PF14501">
    <property type="entry name" value="HATPase_c_5"/>
    <property type="match status" value="1"/>
</dbReference>
<dbReference type="PANTHER" id="PTHR40448:SF1">
    <property type="entry name" value="TWO-COMPONENT SENSOR HISTIDINE KINASE"/>
    <property type="match status" value="1"/>
</dbReference>